<reference evidence="6" key="1">
    <citation type="submission" date="2021-08" db="EMBL/GenBank/DDBJ databases">
        <title>Comparative analyses of Brucepasteria parasyntrophica and Teretinema zuelzerae.</title>
        <authorList>
            <person name="Song Y."/>
            <person name="Brune A."/>
        </authorList>
    </citation>
    <scope>NUCLEOTIDE SEQUENCE</scope>
    <source>
        <strain evidence="6">DSM 1903</strain>
    </source>
</reference>
<dbReference type="PRINTS" id="PR00046">
    <property type="entry name" value="SIGMA70FCT"/>
</dbReference>
<evidence type="ECO:0000259" key="5">
    <source>
        <dbReference type="PROSITE" id="PS00715"/>
    </source>
</evidence>
<keyword evidence="3" id="KW-0238">DNA-binding</keyword>
<dbReference type="InterPro" id="IPR036388">
    <property type="entry name" value="WH-like_DNA-bd_sf"/>
</dbReference>
<keyword evidence="1" id="KW-0805">Transcription regulation</keyword>
<name>A0AAE3EID2_9SPIR</name>
<dbReference type="GO" id="GO:0006352">
    <property type="term" value="P:DNA-templated transcription initiation"/>
    <property type="evidence" value="ECO:0007669"/>
    <property type="project" value="InterPro"/>
</dbReference>
<dbReference type="InterPro" id="IPR007624">
    <property type="entry name" value="RNA_pol_sigma70_r3"/>
</dbReference>
<sequence>MCDQDSINEYLKEIRKYPLLSFDEELELSKKIQAGDICARKKLIESNLRLVVTVARKYAAPDMPLLDIIQEGNLGLITAAQKYEFGYNVRFSTYACWWIQQSITRAIANKKRLIRLPFRKEELANRIRRASSELFQKLSRLPNAQELADHLNLSLRDVCEIMRCSGAVTSLDVQLDSEDSASLKDLIPDTTYNPEEEFMKKYTQDSLVNILSDLKDTERDIMMKRYNLQNEGKPQTLKTIGGQYGVSAETIRQIELRALRKLKTRSSELRELVYG</sequence>
<dbReference type="PANTHER" id="PTHR30603:SF47">
    <property type="entry name" value="RNA POLYMERASE SIGMA FACTOR SIGD, CHLOROPLASTIC"/>
    <property type="match status" value="1"/>
</dbReference>
<dbReference type="Pfam" id="PF00140">
    <property type="entry name" value="Sigma70_r1_2"/>
    <property type="match status" value="1"/>
</dbReference>
<dbReference type="SUPFAM" id="SSF88659">
    <property type="entry name" value="Sigma3 and sigma4 domains of RNA polymerase sigma factors"/>
    <property type="match status" value="2"/>
</dbReference>
<dbReference type="InterPro" id="IPR000943">
    <property type="entry name" value="RNA_pol_sigma70"/>
</dbReference>
<dbReference type="PANTHER" id="PTHR30603">
    <property type="entry name" value="RNA POLYMERASE SIGMA FACTOR RPO"/>
    <property type="match status" value="1"/>
</dbReference>
<dbReference type="Pfam" id="PF04539">
    <property type="entry name" value="Sigma70_r3"/>
    <property type="match status" value="1"/>
</dbReference>
<keyword evidence="2" id="KW-0731">Sigma factor</keyword>
<dbReference type="InterPro" id="IPR014284">
    <property type="entry name" value="RNA_pol_sigma-70_dom"/>
</dbReference>
<dbReference type="InterPro" id="IPR050239">
    <property type="entry name" value="Sigma-70_RNA_pol_init_factors"/>
</dbReference>
<dbReference type="Pfam" id="PF04545">
    <property type="entry name" value="Sigma70_r4"/>
    <property type="match status" value="1"/>
</dbReference>
<organism evidence="6 7">
    <name type="scientific">Teretinema zuelzerae</name>
    <dbReference type="NCBI Taxonomy" id="156"/>
    <lineage>
        <taxon>Bacteria</taxon>
        <taxon>Pseudomonadati</taxon>
        <taxon>Spirochaetota</taxon>
        <taxon>Spirochaetia</taxon>
        <taxon>Spirochaetales</taxon>
        <taxon>Treponemataceae</taxon>
        <taxon>Teretinema</taxon>
    </lineage>
</organism>
<dbReference type="AlphaFoldDB" id="A0AAE3EID2"/>
<dbReference type="InterPro" id="IPR013324">
    <property type="entry name" value="RNA_pol_sigma_r3/r4-like"/>
</dbReference>
<dbReference type="InterPro" id="IPR009042">
    <property type="entry name" value="RNA_pol_sigma70_r1_2"/>
</dbReference>
<evidence type="ECO:0000256" key="2">
    <source>
        <dbReference type="ARBA" id="ARBA00023082"/>
    </source>
</evidence>
<keyword evidence="7" id="KW-1185">Reference proteome</keyword>
<dbReference type="PIRSF" id="PIRSF000770">
    <property type="entry name" value="RNA_pol_sigma-SigE/K"/>
    <property type="match status" value="1"/>
</dbReference>
<evidence type="ECO:0000256" key="4">
    <source>
        <dbReference type="ARBA" id="ARBA00023163"/>
    </source>
</evidence>
<dbReference type="NCBIfam" id="TIGR02937">
    <property type="entry name" value="sigma70-ECF"/>
    <property type="match status" value="1"/>
</dbReference>
<dbReference type="Gene3D" id="1.10.601.10">
    <property type="entry name" value="RNA Polymerase Primary Sigma Factor"/>
    <property type="match status" value="1"/>
</dbReference>
<dbReference type="InterPro" id="IPR007627">
    <property type="entry name" value="RNA_pol_sigma70_r2"/>
</dbReference>
<dbReference type="Gene3D" id="1.10.10.10">
    <property type="entry name" value="Winged helix-like DNA-binding domain superfamily/Winged helix DNA-binding domain"/>
    <property type="match status" value="2"/>
</dbReference>
<dbReference type="Pfam" id="PF04542">
    <property type="entry name" value="Sigma70_r2"/>
    <property type="match status" value="1"/>
</dbReference>
<accession>A0AAE3EID2</accession>
<feature type="domain" description="RNA polymerase sigma-70" evidence="5">
    <location>
        <begin position="67"/>
        <end position="80"/>
    </location>
</feature>
<dbReference type="InterPro" id="IPR013325">
    <property type="entry name" value="RNA_pol_sigma_r2"/>
</dbReference>
<dbReference type="RefSeq" id="WP_269062458.1">
    <property type="nucleotide sequence ID" value="NZ_JAINWA010000003.1"/>
</dbReference>
<protein>
    <submittedName>
        <fullName evidence="6">RNA polymerase sigma factor RpoD/SigA</fullName>
    </submittedName>
</protein>
<dbReference type="GO" id="GO:0003677">
    <property type="term" value="F:DNA binding"/>
    <property type="evidence" value="ECO:0007669"/>
    <property type="project" value="UniProtKB-KW"/>
</dbReference>
<evidence type="ECO:0000256" key="1">
    <source>
        <dbReference type="ARBA" id="ARBA00023015"/>
    </source>
</evidence>
<dbReference type="SUPFAM" id="SSF88946">
    <property type="entry name" value="Sigma2 domain of RNA polymerase sigma factors"/>
    <property type="match status" value="1"/>
</dbReference>
<dbReference type="Proteomes" id="UP001198163">
    <property type="component" value="Unassembled WGS sequence"/>
</dbReference>
<gene>
    <name evidence="6" type="ORF">K7J14_11065</name>
</gene>
<dbReference type="PROSITE" id="PS00715">
    <property type="entry name" value="SIGMA70_1"/>
    <property type="match status" value="1"/>
</dbReference>
<evidence type="ECO:0000256" key="3">
    <source>
        <dbReference type="ARBA" id="ARBA00023125"/>
    </source>
</evidence>
<dbReference type="EMBL" id="JAINWA010000003">
    <property type="protein sequence ID" value="MCD1655232.1"/>
    <property type="molecule type" value="Genomic_DNA"/>
</dbReference>
<dbReference type="CDD" id="cd06171">
    <property type="entry name" value="Sigma70_r4"/>
    <property type="match status" value="1"/>
</dbReference>
<dbReference type="GO" id="GO:0016987">
    <property type="term" value="F:sigma factor activity"/>
    <property type="evidence" value="ECO:0007669"/>
    <property type="project" value="UniProtKB-KW"/>
</dbReference>
<keyword evidence="4" id="KW-0804">Transcription</keyword>
<comment type="caution">
    <text evidence="6">The sequence shown here is derived from an EMBL/GenBank/DDBJ whole genome shotgun (WGS) entry which is preliminary data.</text>
</comment>
<dbReference type="InterPro" id="IPR007630">
    <property type="entry name" value="RNA_pol_sigma70_r4"/>
</dbReference>
<evidence type="ECO:0000313" key="6">
    <source>
        <dbReference type="EMBL" id="MCD1655232.1"/>
    </source>
</evidence>
<proteinExistence type="predicted"/>
<evidence type="ECO:0000313" key="7">
    <source>
        <dbReference type="Proteomes" id="UP001198163"/>
    </source>
</evidence>